<dbReference type="InterPro" id="IPR013785">
    <property type="entry name" value="Aldolase_TIM"/>
</dbReference>
<dbReference type="PROSITE" id="PS01136">
    <property type="entry name" value="UPF0034"/>
    <property type="match status" value="1"/>
</dbReference>
<evidence type="ECO:0000256" key="5">
    <source>
        <dbReference type="ARBA" id="ARBA00022857"/>
    </source>
</evidence>
<reference evidence="11 12" key="1">
    <citation type="journal article" date="2013" name="Environ. Microbiol.">
        <title>Genome analysis of Chitinivibrio alkaliphilus gen. nov., sp. nov., a novel extremely haloalkaliphilic anaerobic chitinolytic bacterium from the candidate phylum Termite Group 3.</title>
        <authorList>
            <person name="Sorokin D.Y."/>
            <person name="Gumerov V.M."/>
            <person name="Rakitin A.L."/>
            <person name="Beletsky A.V."/>
            <person name="Damste J.S."/>
            <person name="Muyzer G."/>
            <person name="Mardanov A.V."/>
            <person name="Ravin N.V."/>
        </authorList>
    </citation>
    <scope>NUCLEOTIDE SEQUENCE [LARGE SCALE GENOMIC DNA]</scope>
    <source>
        <strain evidence="11 12">ACht1</strain>
    </source>
</reference>
<accession>U7D9F8</accession>
<dbReference type="AlphaFoldDB" id="U7D9F8"/>
<keyword evidence="3 7" id="KW-0288">FMN</keyword>
<keyword evidence="5" id="KW-0521">NADP</keyword>
<evidence type="ECO:0000256" key="1">
    <source>
        <dbReference type="ARBA" id="ARBA00001917"/>
    </source>
</evidence>
<dbReference type="eggNOG" id="COG0042">
    <property type="taxonomic scope" value="Bacteria"/>
</dbReference>
<keyword evidence="2 7" id="KW-0285">Flavoprotein</keyword>
<dbReference type="OrthoDB" id="9764501at2"/>
<dbReference type="PIRSF" id="PIRSF006621">
    <property type="entry name" value="Dus"/>
    <property type="match status" value="1"/>
</dbReference>
<dbReference type="Gene3D" id="3.20.20.70">
    <property type="entry name" value="Aldolase class I"/>
    <property type="match status" value="1"/>
</dbReference>
<evidence type="ECO:0000256" key="7">
    <source>
        <dbReference type="PIRNR" id="PIRNR006621"/>
    </source>
</evidence>
<comment type="similarity">
    <text evidence="7">Belongs to the dus family.</text>
</comment>
<dbReference type="EC" id="1.3.1.-" evidence="7"/>
<feature type="active site" description="Proton donor" evidence="8">
    <location>
        <position position="95"/>
    </location>
</feature>
<evidence type="ECO:0000256" key="8">
    <source>
        <dbReference type="PIRSR" id="PIRSR006621-1"/>
    </source>
</evidence>
<keyword evidence="12" id="KW-1185">Reference proteome</keyword>
<dbReference type="Pfam" id="PF01207">
    <property type="entry name" value="Dus"/>
    <property type="match status" value="1"/>
</dbReference>
<dbReference type="PANTHER" id="PTHR45846">
    <property type="entry name" value="TRNA-DIHYDROURIDINE(47) SYNTHASE [NAD(P)(+)]-LIKE"/>
    <property type="match status" value="1"/>
</dbReference>
<comment type="function">
    <text evidence="7">Catalyzes the synthesis of 5,6-dihydrouridine (D), a modified base found in the D-loop of most tRNAs, via the reduction of the C5-C6 double bond in target uridines.</text>
</comment>
<keyword evidence="6 7" id="KW-0560">Oxidoreductase</keyword>
<dbReference type="PANTHER" id="PTHR45846:SF1">
    <property type="entry name" value="TRNA-DIHYDROURIDINE(47) SYNTHASE [NAD(P)(+)]-LIKE"/>
    <property type="match status" value="1"/>
</dbReference>
<feature type="binding site" evidence="9">
    <location>
        <begin position="7"/>
        <end position="9"/>
    </location>
    <ligand>
        <name>FMN</name>
        <dbReference type="ChEBI" id="CHEBI:58210"/>
    </ligand>
</feature>
<dbReference type="CDD" id="cd02801">
    <property type="entry name" value="DUS_like_FMN"/>
    <property type="match status" value="1"/>
</dbReference>
<protein>
    <recommendedName>
        <fullName evidence="7">tRNA-dihydrouridine synthase</fullName>
        <ecNumber evidence="7">1.3.1.-</ecNumber>
    </recommendedName>
</protein>
<dbReference type="InterPro" id="IPR001269">
    <property type="entry name" value="DUS_fam"/>
</dbReference>
<dbReference type="RefSeq" id="WP_022637482.1">
    <property type="nucleotide sequence ID" value="NZ_ASJR01000021.1"/>
</dbReference>
<dbReference type="SUPFAM" id="SSF51395">
    <property type="entry name" value="FMN-linked oxidoreductases"/>
    <property type="match status" value="1"/>
</dbReference>
<dbReference type="GO" id="GO:0017150">
    <property type="term" value="F:tRNA dihydrouridine synthase activity"/>
    <property type="evidence" value="ECO:0007669"/>
    <property type="project" value="InterPro"/>
</dbReference>
<feature type="binding site" evidence="9">
    <location>
        <begin position="220"/>
        <end position="221"/>
    </location>
    <ligand>
        <name>FMN</name>
        <dbReference type="ChEBI" id="CHEBI:58210"/>
    </ligand>
</feature>
<comment type="cofactor">
    <cofactor evidence="1 7 9">
        <name>FMN</name>
        <dbReference type="ChEBI" id="CHEBI:58210"/>
    </cofactor>
</comment>
<organism evidence="11 12">
    <name type="scientific">Chitinivibrio alkaliphilus ACht1</name>
    <dbReference type="NCBI Taxonomy" id="1313304"/>
    <lineage>
        <taxon>Bacteria</taxon>
        <taxon>Pseudomonadati</taxon>
        <taxon>Fibrobacterota</taxon>
        <taxon>Chitinivibrionia</taxon>
        <taxon>Chitinivibrionales</taxon>
        <taxon>Chitinivibrionaceae</taxon>
        <taxon>Chitinivibrio</taxon>
    </lineage>
</organism>
<evidence type="ECO:0000313" key="12">
    <source>
        <dbReference type="Proteomes" id="UP000017148"/>
    </source>
</evidence>
<feature type="binding site" evidence="9">
    <location>
        <position position="63"/>
    </location>
    <ligand>
        <name>FMN</name>
        <dbReference type="ChEBI" id="CHEBI:58210"/>
    </ligand>
</feature>
<dbReference type="GO" id="GO:0003723">
    <property type="term" value="F:RNA binding"/>
    <property type="evidence" value="ECO:0007669"/>
    <property type="project" value="TreeGrafter"/>
</dbReference>
<keyword evidence="4 7" id="KW-0819">tRNA processing</keyword>
<evidence type="ECO:0000256" key="3">
    <source>
        <dbReference type="ARBA" id="ARBA00022643"/>
    </source>
</evidence>
<keyword evidence="9" id="KW-0547">Nucleotide-binding</keyword>
<feature type="binding site" evidence="9">
    <location>
        <position position="134"/>
    </location>
    <ligand>
        <name>FMN</name>
        <dbReference type="ChEBI" id="CHEBI:58210"/>
    </ligand>
</feature>
<name>U7D9F8_9BACT</name>
<evidence type="ECO:0000313" key="11">
    <source>
        <dbReference type="EMBL" id="ERP31045.1"/>
    </source>
</evidence>
<evidence type="ECO:0000256" key="9">
    <source>
        <dbReference type="PIRSR" id="PIRSR006621-2"/>
    </source>
</evidence>
<evidence type="ECO:0000256" key="2">
    <source>
        <dbReference type="ARBA" id="ARBA00022630"/>
    </source>
</evidence>
<proteinExistence type="inferred from homology"/>
<comment type="caution">
    <text evidence="11">The sequence shown here is derived from an EMBL/GenBank/DDBJ whole genome shotgun (WGS) entry which is preliminary data.</text>
</comment>
<dbReference type="EMBL" id="ASJR01000021">
    <property type="protein sequence ID" value="ERP31045.1"/>
    <property type="molecule type" value="Genomic_DNA"/>
</dbReference>
<dbReference type="InterPro" id="IPR035587">
    <property type="entry name" value="DUS-like_FMN-bd"/>
</dbReference>
<feature type="binding site" evidence="9">
    <location>
        <position position="166"/>
    </location>
    <ligand>
        <name>FMN</name>
        <dbReference type="ChEBI" id="CHEBI:58210"/>
    </ligand>
</feature>
<evidence type="ECO:0000256" key="4">
    <source>
        <dbReference type="ARBA" id="ARBA00022694"/>
    </source>
</evidence>
<dbReference type="InterPro" id="IPR018517">
    <property type="entry name" value="tRNA_hU_synthase_CS"/>
</dbReference>
<dbReference type="STRING" id="1313304.CALK_2072"/>
<evidence type="ECO:0000259" key="10">
    <source>
        <dbReference type="Pfam" id="PF01207"/>
    </source>
</evidence>
<feature type="domain" description="DUS-like FMN-binding" evidence="10">
    <location>
        <begin position="5"/>
        <end position="277"/>
    </location>
</feature>
<evidence type="ECO:0000256" key="6">
    <source>
        <dbReference type="ARBA" id="ARBA00023002"/>
    </source>
</evidence>
<dbReference type="Proteomes" id="UP000017148">
    <property type="component" value="Unassembled WGS sequence"/>
</dbReference>
<sequence>MKYYLAPMVGLTHSAFRRLIAEYNSGEVILYTEMLSPRALLHHNVEKSPYTKRVGKDVPCIYQLMLREDELDLVLPLVEKLRPLKPYGIDINLGCPAPKARRKKTGSRLFEDLGAVERCVAAVQQAWSGRISLKCRLGVNRPGWEEHFTSFLDTAQGWGIDSITLHPRFREDKRTRPVKEKYYTQFFADRSFFLIGNGNITDTTDLSHAQYAHLNGVMIGRAAVCRPWVFSLLDKAEVSSPEAALFCDVWERFFRYVREDFHDSQGLGRMKIFTRYFAQNFRFGHTLYGKAMGSTSMDELYHVCMAFLEKEPPRVQKLRILEQ</sequence>
<gene>
    <name evidence="11" type="ORF">CALK_2072</name>
</gene>
<dbReference type="GO" id="GO:0050660">
    <property type="term" value="F:flavin adenine dinucleotide binding"/>
    <property type="evidence" value="ECO:0007669"/>
    <property type="project" value="InterPro"/>
</dbReference>